<dbReference type="KEGG" id="bnn:FOA43_000276"/>
<organism evidence="9 10">
    <name type="scientific">Eeniella nana</name>
    <name type="common">Yeast</name>
    <name type="synonym">Brettanomyces nanus</name>
    <dbReference type="NCBI Taxonomy" id="13502"/>
    <lineage>
        <taxon>Eukaryota</taxon>
        <taxon>Fungi</taxon>
        <taxon>Dikarya</taxon>
        <taxon>Ascomycota</taxon>
        <taxon>Saccharomycotina</taxon>
        <taxon>Pichiomycetes</taxon>
        <taxon>Pichiales</taxon>
        <taxon>Pichiaceae</taxon>
        <taxon>Brettanomyces</taxon>
    </lineage>
</organism>
<dbReference type="Pfam" id="PF26148">
    <property type="entry name" value="VPS18_RING_C"/>
    <property type="match status" value="1"/>
</dbReference>
<name>A0A875RYH7_EENNA</name>
<proteinExistence type="inferred from homology"/>
<dbReference type="SUPFAM" id="SSF50998">
    <property type="entry name" value="Quinoprotein alcohol dehydrogenase-like"/>
    <property type="match status" value="1"/>
</dbReference>
<evidence type="ECO:0000256" key="5">
    <source>
        <dbReference type="ARBA" id="ARBA00023136"/>
    </source>
</evidence>
<dbReference type="InterPro" id="IPR007810">
    <property type="entry name" value="Pep3/Vps18_beta-prop"/>
</dbReference>
<feature type="repeat" description="CHCR" evidence="7">
    <location>
        <begin position="596"/>
        <end position="768"/>
    </location>
</feature>
<dbReference type="InterPro" id="IPR000547">
    <property type="entry name" value="Clathrin_H-chain/VPS_repeat"/>
</dbReference>
<dbReference type="PANTHER" id="PTHR23323:SF26">
    <property type="entry name" value="VACUOLAR PROTEIN SORTING-ASSOCIATED PROTEIN 18 HOMOLOG"/>
    <property type="match status" value="1"/>
</dbReference>
<dbReference type="SMART" id="SM00184">
    <property type="entry name" value="RING"/>
    <property type="match status" value="1"/>
</dbReference>
<dbReference type="InterPro" id="IPR013083">
    <property type="entry name" value="Znf_RING/FYVE/PHD"/>
</dbReference>
<evidence type="ECO:0000313" key="10">
    <source>
        <dbReference type="Proteomes" id="UP000662931"/>
    </source>
</evidence>
<dbReference type="GO" id="GO:0098588">
    <property type="term" value="C:bounding membrane of organelle"/>
    <property type="evidence" value="ECO:0007669"/>
    <property type="project" value="UniProtKB-ARBA"/>
</dbReference>
<dbReference type="PROSITE" id="PS50236">
    <property type="entry name" value="CHCR"/>
    <property type="match status" value="1"/>
</dbReference>
<comment type="similarity">
    <text evidence="1">Belongs to the VPS18 family.</text>
</comment>
<protein>
    <recommendedName>
        <fullName evidence="8">RING-type domain-containing protein</fullName>
    </recommendedName>
</protein>
<dbReference type="GO" id="GO:0030897">
    <property type="term" value="C:HOPS complex"/>
    <property type="evidence" value="ECO:0007669"/>
    <property type="project" value="TreeGrafter"/>
</dbReference>
<evidence type="ECO:0000256" key="6">
    <source>
        <dbReference type="ARBA" id="ARBA00029433"/>
    </source>
</evidence>
<dbReference type="OrthoDB" id="1845386at2759"/>
<dbReference type="InterPro" id="IPR011047">
    <property type="entry name" value="Quinoprotein_ADH-like_sf"/>
</dbReference>
<dbReference type="InterPro" id="IPR058919">
    <property type="entry name" value="Pep3/Vps18_RING_C"/>
</dbReference>
<reference evidence="9" key="1">
    <citation type="submission" date="2020-10" db="EMBL/GenBank/DDBJ databases">
        <authorList>
            <person name="Roach M.J.R."/>
        </authorList>
    </citation>
    <scope>NUCLEOTIDE SEQUENCE</scope>
    <source>
        <strain evidence="9">CBS 1945</strain>
    </source>
</reference>
<dbReference type="GO" id="GO:0030674">
    <property type="term" value="F:protein-macromolecule adaptor activity"/>
    <property type="evidence" value="ECO:0007669"/>
    <property type="project" value="TreeGrafter"/>
</dbReference>
<keyword evidence="4" id="KW-0862">Zinc</keyword>
<gene>
    <name evidence="9" type="ORF">FOA43_000276</name>
</gene>
<dbReference type="GO" id="GO:0048284">
    <property type="term" value="P:organelle fusion"/>
    <property type="evidence" value="ECO:0007669"/>
    <property type="project" value="TreeGrafter"/>
</dbReference>
<dbReference type="GeneID" id="62193677"/>
<comment type="subcellular location">
    <subcellularLocation>
        <location evidence="6">Endomembrane system</location>
        <topology evidence="6">Peripheral membrane protein</topology>
        <orientation evidence="6">Cytoplasmic side</orientation>
    </subcellularLocation>
</comment>
<dbReference type="GO" id="GO:0007033">
    <property type="term" value="P:vacuole organization"/>
    <property type="evidence" value="ECO:0007669"/>
    <property type="project" value="TreeGrafter"/>
</dbReference>
<dbReference type="Pfam" id="PF05131">
    <property type="entry name" value="Pep3_Vps18"/>
    <property type="match status" value="1"/>
</dbReference>
<dbReference type="GO" id="GO:0008270">
    <property type="term" value="F:zinc ion binding"/>
    <property type="evidence" value="ECO:0007669"/>
    <property type="project" value="UniProtKB-KW"/>
</dbReference>
<keyword evidence="3" id="KW-0863">Zinc-finger</keyword>
<keyword evidence="2" id="KW-0479">Metal-binding</keyword>
<dbReference type="GO" id="GO:0006904">
    <property type="term" value="P:vesicle docking involved in exocytosis"/>
    <property type="evidence" value="ECO:0007669"/>
    <property type="project" value="TreeGrafter"/>
</dbReference>
<evidence type="ECO:0000256" key="7">
    <source>
        <dbReference type="PROSITE-ProRule" id="PRU01006"/>
    </source>
</evidence>
<dbReference type="PANTHER" id="PTHR23323">
    <property type="entry name" value="VACUOLAR PROTEIN SORTING-ASSOCIATED PROTEIN"/>
    <property type="match status" value="1"/>
</dbReference>
<dbReference type="GO" id="GO:0006886">
    <property type="term" value="P:intracellular protein transport"/>
    <property type="evidence" value="ECO:0007669"/>
    <property type="project" value="UniProtKB-UniRule"/>
</dbReference>
<dbReference type="Gene3D" id="3.30.40.10">
    <property type="entry name" value="Zinc/RING finger domain, C3HC4 (zinc finger)"/>
    <property type="match status" value="1"/>
</dbReference>
<dbReference type="Proteomes" id="UP000662931">
    <property type="component" value="Chromosome 1"/>
</dbReference>
<feature type="domain" description="RING-type" evidence="8">
    <location>
        <begin position="871"/>
        <end position="948"/>
    </location>
</feature>
<dbReference type="SUPFAM" id="SSF57850">
    <property type="entry name" value="RING/U-box"/>
    <property type="match status" value="1"/>
</dbReference>
<dbReference type="AlphaFoldDB" id="A0A875RYH7"/>
<evidence type="ECO:0000256" key="4">
    <source>
        <dbReference type="ARBA" id="ARBA00022833"/>
    </source>
</evidence>
<dbReference type="GO" id="GO:0007032">
    <property type="term" value="P:endosome organization"/>
    <property type="evidence" value="ECO:0007669"/>
    <property type="project" value="TreeGrafter"/>
</dbReference>
<keyword evidence="10" id="KW-1185">Reference proteome</keyword>
<keyword evidence="5" id="KW-0472">Membrane</keyword>
<evidence type="ECO:0000313" key="9">
    <source>
        <dbReference type="EMBL" id="QPG72972.1"/>
    </source>
</evidence>
<dbReference type="GO" id="GO:0005768">
    <property type="term" value="C:endosome"/>
    <property type="evidence" value="ECO:0007669"/>
    <property type="project" value="TreeGrafter"/>
</dbReference>
<evidence type="ECO:0000259" key="8">
    <source>
        <dbReference type="SMART" id="SM00184"/>
    </source>
</evidence>
<dbReference type="EMBL" id="CP064812">
    <property type="protein sequence ID" value="QPG72972.1"/>
    <property type="molecule type" value="Genomic_DNA"/>
</dbReference>
<dbReference type="RefSeq" id="XP_038776537.1">
    <property type="nucleotide sequence ID" value="XM_038920609.1"/>
</dbReference>
<evidence type="ECO:0000256" key="1">
    <source>
        <dbReference type="ARBA" id="ARBA00010454"/>
    </source>
</evidence>
<dbReference type="InterPro" id="IPR001841">
    <property type="entry name" value="Znf_RING"/>
</dbReference>
<accession>A0A875RYH7</accession>
<evidence type="ECO:0000256" key="2">
    <source>
        <dbReference type="ARBA" id="ARBA00022723"/>
    </source>
</evidence>
<evidence type="ECO:0000256" key="3">
    <source>
        <dbReference type="ARBA" id="ARBA00022771"/>
    </source>
</evidence>
<sequence>MNDEIESYSGHEAGPRFSLEPVQLQFQIASRIKKLLVSNNFLYLVLIDGLVYRINLDSPETVDKIAIELSGATVKQAYLDRKGYHLIVQSTKDSFYYLHYQSTHYKELSKMRELPVVSISFFDKYSHKNTTGPMVVSTSTGIVYEVNIESKKERIMKQIWKSRDGIKYTCVSSMTQSKGSYVVYRVLCALTNNKIVQFCCTLPDTVSSSSSSLQSSFEKGPISFNFNSLIHITSNIDTVAFLDVSEEDSSYQITYGRVDFKSKKELSHLKLDSATGSAVASISLTKYYIMILTTRNELLVFNQLSGKEVSKQNLSTTGNRFIGFSSDKLLETYWLYSSEAIYEVLVENENTGIWRLMMEKKMFDEAISTLKNPHTSDAEKYHTIRINQGKFLLKKGSFNKAAKILAETSEPLEEITLKFIESNQLKSLRIYLSNKLKALPKTFYMQKVIISSWLVELYVEGLNQLDVEMGRSRSNSIIDTAEVIDEQIAQRKEKFLREFYSFLDESKNDLDKDAVYQIILSHNRKDELLYFANSIKDYNFVLNYYINLQKWEESLKVLSLQKDKALVYKYSTLLFVNYPVKTCDTWIRLIDDLEYLKLLPALLTYNQTVVKARRIRPNKNQALRFLNFLIEERKVKDRIVHNSVLSILIRYPNLKNEDPILKYLEGQHKSKSLFTSDKNDFDISFDPDYILRLCLKYHRYQSAIYIFSMMGEYEEAVDLALDHDLIEYAVLVTDKPAESSIAVRKRLWLKISAKLIHSLIEHDKSLDEYRQLLMIDENILTKGGEIKCLLKYLMSKCEYLKMKDLLPLFPDFMVIDNFKEEVVKSLQDMSSEMSNLSLEMTESIAQSSKIGQLIKDFKKDNFQIIEPYESCMICRKILTTRKFIVFPCYHSFHQDCLVKDILRSNDYKMKSEVYKLQKRIVDNSGDKKALGELRAEIDNLLSRKCCLCSDIKINEIEEPLVGLDDKEEDDWKL</sequence>